<proteinExistence type="predicted"/>
<protein>
    <recommendedName>
        <fullName evidence="1">Putative auto-transporter adhesin head GIN domain-containing protein</fullName>
    </recommendedName>
</protein>
<gene>
    <name evidence="2" type="ORF">UW41_C0009G0045</name>
</gene>
<dbReference type="Pfam" id="PF10988">
    <property type="entry name" value="DUF2807"/>
    <property type="match status" value="1"/>
</dbReference>
<organism evidence="2 3">
    <name type="scientific">Candidatus Collierbacteria bacterium GW2011_GWC2_44_18</name>
    <dbReference type="NCBI Taxonomy" id="1618392"/>
    <lineage>
        <taxon>Bacteria</taxon>
        <taxon>Candidatus Collieribacteriota</taxon>
    </lineage>
</organism>
<feature type="domain" description="Putative auto-transporter adhesin head GIN" evidence="1">
    <location>
        <begin position="73"/>
        <end position="251"/>
    </location>
</feature>
<evidence type="ECO:0000313" key="2">
    <source>
        <dbReference type="EMBL" id="KKT49278.1"/>
    </source>
</evidence>
<sequence length="269" mass="27677">MTTKNLTINLNGNSSLSLSLSLKNLYARVIVRKGPAGKASVELNGDEKLIELIKVIQPSSNEVLIEGEDGGGDVTVIQNHGRSSISVRGNGVVISGSVRGNIVSGGNVVIVNGKVISGGNGQVTEIAGAEMPTITVTVPEGTELDAESVESLDAQGLNGKLYLSLNGQGQAKVQDANGLKIDCSGQSRAEITNATGNLKVDCSGQSRVTVKGNLDDVDADSSGQSRIQIVGNCHDCEGNASGMSSVSLIGRASGKVRKHESGMSHVEIN</sequence>
<evidence type="ECO:0000313" key="3">
    <source>
        <dbReference type="Proteomes" id="UP000034172"/>
    </source>
</evidence>
<dbReference type="EMBL" id="LCIE01000009">
    <property type="protein sequence ID" value="KKT49278.1"/>
    <property type="molecule type" value="Genomic_DNA"/>
</dbReference>
<comment type="caution">
    <text evidence="2">The sequence shown here is derived from an EMBL/GenBank/DDBJ whole genome shotgun (WGS) entry which is preliminary data.</text>
</comment>
<evidence type="ECO:0000259" key="1">
    <source>
        <dbReference type="Pfam" id="PF10988"/>
    </source>
</evidence>
<accession>A0A0G1HRG7</accession>
<dbReference type="InterPro" id="IPR021255">
    <property type="entry name" value="DUF2807"/>
</dbReference>
<dbReference type="AlphaFoldDB" id="A0A0G1HRG7"/>
<reference evidence="2 3" key="1">
    <citation type="journal article" date="2015" name="Nature">
        <title>rRNA introns, odd ribosomes, and small enigmatic genomes across a large radiation of phyla.</title>
        <authorList>
            <person name="Brown C.T."/>
            <person name="Hug L.A."/>
            <person name="Thomas B.C."/>
            <person name="Sharon I."/>
            <person name="Castelle C.J."/>
            <person name="Singh A."/>
            <person name="Wilkins M.J."/>
            <person name="Williams K.H."/>
            <person name="Banfield J.F."/>
        </authorList>
    </citation>
    <scope>NUCLEOTIDE SEQUENCE [LARGE SCALE GENOMIC DNA]</scope>
</reference>
<dbReference type="Gene3D" id="2.160.20.120">
    <property type="match status" value="1"/>
</dbReference>
<name>A0A0G1HRG7_9BACT</name>
<dbReference type="Proteomes" id="UP000034172">
    <property type="component" value="Unassembled WGS sequence"/>
</dbReference>